<dbReference type="InterPro" id="IPR058594">
    <property type="entry name" value="PB1-like_dom_pln"/>
</dbReference>
<dbReference type="Proteomes" id="UP001153076">
    <property type="component" value="Unassembled WGS sequence"/>
</dbReference>
<name>A0A9Q1GU26_9CARY</name>
<dbReference type="AlphaFoldDB" id="A0A9Q1GU26"/>
<feature type="domain" description="PB1-like" evidence="2">
    <location>
        <begin position="16"/>
        <end position="113"/>
    </location>
</feature>
<comment type="caution">
    <text evidence="3">The sequence shown here is derived from an EMBL/GenBank/DDBJ whole genome shotgun (WGS) entry which is preliminary data.</text>
</comment>
<keyword evidence="4" id="KW-1185">Reference proteome</keyword>
<reference evidence="3" key="1">
    <citation type="submission" date="2022-04" db="EMBL/GenBank/DDBJ databases">
        <title>Carnegiea gigantea Genome sequencing and assembly v2.</title>
        <authorList>
            <person name="Copetti D."/>
            <person name="Sanderson M.J."/>
            <person name="Burquez A."/>
            <person name="Wojciechowski M.F."/>
        </authorList>
    </citation>
    <scope>NUCLEOTIDE SEQUENCE</scope>
    <source>
        <strain evidence="3">SGP5-SGP5p</strain>
        <tissue evidence="3">Aerial part</tissue>
    </source>
</reference>
<dbReference type="Pfam" id="PF26130">
    <property type="entry name" value="PB1-like"/>
    <property type="match status" value="1"/>
</dbReference>
<evidence type="ECO:0000313" key="3">
    <source>
        <dbReference type="EMBL" id="KAJ8424568.1"/>
    </source>
</evidence>
<proteinExistence type="predicted"/>
<evidence type="ECO:0000256" key="1">
    <source>
        <dbReference type="SAM" id="MobiDB-lite"/>
    </source>
</evidence>
<feature type="region of interest" description="Disordered" evidence="1">
    <location>
        <begin position="285"/>
        <end position="333"/>
    </location>
</feature>
<dbReference type="EMBL" id="JAKOGI010001650">
    <property type="protein sequence ID" value="KAJ8424568.1"/>
    <property type="molecule type" value="Genomic_DNA"/>
</dbReference>
<organism evidence="3 4">
    <name type="scientific">Carnegiea gigantea</name>
    <dbReference type="NCBI Taxonomy" id="171969"/>
    <lineage>
        <taxon>Eukaryota</taxon>
        <taxon>Viridiplantae</taxon>
        <taxon>Streptophyta</taxon>
        <taxon>Embryophyta</taxon>
        <taxon>Tracheophyta</taxon>
        <taxon>Spermatophyta</taxon>
        <taxon>Magnoliopsida</taxon>
        <taxon>eudicotyledons</taxon>
        <taxon>Gunneridae</taxon>
        <taxon>Pentapetalae</taxon>
        <taxon>Caryophyllales</taxon>
        <taxon>Cactineae</taxon>
        <taxon>Cactaceae</taxon>
        <taxon>Cactoideae</taxon>
        <taxon>Echinocereeae</taxon>
        <taxon>Carnegiea</taxon>
    </lineage>
</organism>
<accession>A0A9Q1GU26</accession>
<protein>
    <recommendedName>
        <fullName evidence="2">PB1-like domain-containing protein</fullName>
    </recommendedName>
</protein>
<evidence type="ECO:0000313" key="4">
    <source>
        <dbReference type="Proteomes" id="UP001153076"/>
    </source>
</evidence>
<sequence>MTYEARKDVPVGRPGDVTLEINYRGVSEKGKSVLEYKGGESRTVWPVDADLLSYFEVKGLAEDVDFTNIEDVYYVIPWLSMEDGIRLLKTYYNSLDMAECAGRAKKISAYIVHKMGEPVVIPPAVPTCEAEKETYTSKQPKSAYGKRVKHVAIKRINKRPHLKLALTKSLLQQRLPLQMLKFQAQGKIPNLKPAKVQVQLKLSSLVKALLQQMPQVRKKRAPLLLLKHKVQNRRSPLYQQKPNNNLLITLRMIGLTLQSHGMGSPRINPQQPSIEPKPQQMPIISHAQRGRGKTTSRGKATGRGMGRGRGRATGRGTGRERTTTNDNASTSGATSMVNVEVVHFLSQTSVGNSCLPLPSRD</sequence>
<gene>
    <name evidence="3" type="ORF">Cgig2_020717</name>
</gene>
<evidence type="ECO:0000259" key="2">
    <source>
        <dbReference type="Pfam" id="PF26130"/>
    </source>
</evidence>